<dbReference type="EMBL" id="JABTTQ020000004">
    <property type="protein sequence ID" value="KAK6159111.1"/>
    <property type="molecule type" value="Genomic_DNA"/>
</dbReference>
<feature type="domain" description="Integrase catalytic" evidence="1">
    <location>
        <begin position="1"/>
        <end position="161"/>
    </location>
</feature>
<dbReference type="Pfam" id="PF00665">
    <property type="entry name" value="rve"/>
    <property type="match status" value="1"/>
</dbReference>
<organism evidence="2 3">
    <name type="scientific">Rehmannia glutinosa</name>
    <name type="common">Chinese foxglove</name>
    <dbReference type="NCBI Taxonomy" id="99300"/>
    <lineage>
        <taxon>Eukaryota</taxon>
        <taxon>Viridiplantae</taxon>
        <taxon>Streptophyta</taxon>
        <taxon>Embryophyta</taxon>
        <taxon>Tracheophyta</taxon>
        <taxon>Spermatophyta</taxon>
        <taxon>Magnoliopsida</taxon>
        <taxon>eudicotyledons</taxon>
        <taxon>Gunneridae</taxon>
        <taxon>Pentapetalae</taxon>
        <taxon>asterids</taxon>
        <taxon>lamiids</taxon>
        <taxon>Lamiales</taxon>
        <taxon>Orobanchaceae</taxon>
        <taxon>Rehmannieae</taxon>
        <taxon>Rehmannia</taxon>
    </lineage>
</organism>
<name>A0ABR0XIZ4_REHGL</name>
<protein>
    <recommendedName>
        <fullName evidence="1">Integrase catalytic domain-containing protein</fullName>
    </recommendedName>
</protein>
<evidence type="ECO:0000313" key="2">
    <source>
        <dbReference type="EMBL" id="KAK6159111.1"/>
    </source>
</evidence>
<evidence type="ECO:0000259" key="1">
    <source>
        <dbReference type="PROSITE" id="PS50994"/>
    </source>
</evidence>
<accession>A0ABR0XIZ4</accession>
<dbReference type="PROSITE" id="PS50994">
    <property type="entry name" value="INTEGRASE"/>
    <property type="match status" value="1"/>
</dbReference>
<dbReference type="SUPFAM" id="SSF53098">
    <property type="entry name" value="Ribonuclease H-like"/>
    <property type="match status" value="1"/>
</dbReference>
<dbReference type="Gene3D" id="3.30.420.10">
    <property type="entry name" value="Ribonuclease H-like superfamily/Ribonuclease H"/>
    <property type="match status" value="1"/>
</dbReference>
<reference evidence="2 3" key="1">
    <citation type="journal article" date="2021" name="Comput. Struct. Biotechnol. J.">
        <title>De novo genome assembly of the potent medicinal plant Rehmannia glutinosa using nanopore technology.</title>
        <authorList>
            <person name="Ma L."/>
            <person name="Dong C."/>
            <person name="Song C."/>
            <person name="Wang X."/>
            <person name="Zheng X."/>
            <person name="Niu Y."/>
            <person name="Chen S."/>
            <person name="Feng W."/>
        </authorList>
    </citation>
    <scope>NUCLEOTIDE SEQUENCE [LARGE SCALE GENOMIC DNA]</scope>
    <source>
        <strain evidence="2">DH-2019</strain>
    </source>
</reference>
<comment type="caution">
    <text evidence="2">The sequence shown here is derived from an EMBL/GenBank/DDBJ whole genome shotgun (WGS) entry which is preliminary data.</text>
</comment>
<dbReference type="PANTHER" id="PTHR47266">
    <property type="entry name" value="ENDONUCLEASE-RELATED"/>
    <property type="match status" value="1"/>
</dbReference>
<dbReference type="InterPro" id="IPR001584">
    <property type="entry name" value="Integrase_cat-core"/>
</dbReference>
<gene>
    <name evidence="2" type="ORF">DH2020_006425</name>
</gene>
<dbReference type="InterPro" id="IPR012337">
    <property type="entry name" value="RNaseH-like_sf"/>
</dbReference>
<sequence length="216" mass="25225">MGPFPSSSGYQYILLVVEYVSRWVEAIPAHTNYPRVVLKFLKKNIFTQFGTPRALISDGGSHFVNKLMSTLLVKYGVKHKVALAYHPQANGQAKVANREIKQILEKTISPYQLVFGKSRHLLVELEHKAFWAVKKLNFDFQAAGEKRLLHLNEMEEFWDEAYENSQIYKERTKRWHDRMIKKRRESFYWGKLKSRWSGPFVIKKVLNPAGIVELLS</sequence>
<dbReference type="InterPro" id="IPR052160">
    <property type="entry name" value="Gypsy_RT_Integrase-like"/>
</dbReference>
<proteinExistence type="predicted"/>
<dbReference type="InterPro" id="IPR036397">
    <property type="entry name" value="RNaseH_sf"/>
</dbReference>
<keyword evidence="3" id="KW-1185">Reference proteome</keyword>
<evidence type="ECO:0000313" key="3">
    <source>
        <dbReference type="Proteomes" id="UP001318860"/>
    </source>
</evidence>
<dbReference type="Proteomes" id="UP001318860">
    <property type="component" value="Unassembled WGS sequence"/>
</dbReference>